<proteinExistence type="predicted"/>
<evidence type="ECO:0000313" key="5">
    <source>
        <dbReference type="Proteomes" id="UP000572540"/>
    </source>
</evidence>
<dbReference type="EMBL" id="JACCAS010000002">
    <property type="protein sequence ID" value="NYH25622.1"/>
    <property type="molecule type" value="Genomic_DNA"/>
</dbReference>
<dbReference type="EMBL" id="JACCAU010000001">
    <property type="protein sequence ID" value="NYH15947.1"/>
    <property type="molecule type" value="Genomic_DNA"/>
</dbReference>
<name>A0A7Y9WRY0_9BURK</name>
<gene>
    <name evidence="3" type="ORF">GGD40_005193</name>
    <name evidence="2" type="ORF">GGD41_003175</name>
</gene>
<feature type="transmembrane region" description="Helical" evidence="1">
    <location>
        <begin position="12"/>
        <end position="31"/>
    </location>
</feature>
<keyword evidence="1" id="KW-0472">Membrane</keyword>
<reference evidence="4 5" key="1">
    <citation type="submission" date="2020-07" db="EMBL/GenBank/DDBJ databases">
        <title>Exploring microbial biodiversity for novel pathways involved in the catabolism of aromatic compounds derived from lignin.</title>
        <authorList>
            <person name="Elkins J."/>
        </authorList>
    </citation>
    <scope>NUCLEOTIDE SEQUENCE [LARGE SCALE GENOMIC DNA]</scope>
    <source>
        <strain evidence="2 5">H2C3B</strain>
        <strain evidence="3 4">H2C3C</strain>
    </source>
</reference>
<comment type="caution">
    <text evidence="3">The sequence shown here is derived from an EMBL/GenBank/DDBJ whole genome shotgun (WGS) entry which is preliminary data.</text>
</comment>
<evidence type="ECO:0000313" key="3">
    <source>
        <dbReference type="EMBL" id="NYH25622.1"/>
    </source>
</evidence>
<keyword evidence="1" id="KW-1133">Transmembrane helix</keyword>
<evidence type="ECO:0000256" key="1">
    <source>
        <dbReference type="SAM" id="Phobius"/>
    </source>
</evidence>
<organism evidence="3 4">
    <name type="scientific">Paraburkholderia bryophila</name>
    <dbReference type="NCBI Taxonomy" id="420952"/>
    <lineage>
        <taxon>Bacteria</taxon>
        <taxon>Pseudomonadati</taxon>
        <taxon>Pseudomonadota</taxon>
        <taxon>Betaproteobacteria</taxon>
        <taxon>Burkholderiales</taxon>
        <taxon>Burkholderiaceae</taxon>
        <taxon>Paraburkholderia</taxon>
    </lineage>
</organism>
<dbReference type="AlphaFoldDB" id="A0A7Y9WRY0"/>
<protein>
    <submittedName>
        <fullName evidence="3">Uncharacterized protein</fullName>
    </submittedName>
</protein>
<evidence type="ECO:0000313" key="4">
    <source>
        <dbReference type="Proteomes" id="UP000540929"/>
    </source>
</evidence>
<sequence length="39" mass="4317">MKRSMTRGNRAGNALFTAFVVTVAVLSHPFILGRDRLRG</sequence>
<accession>A0A7Y9WRY0</accession>
<dbReference type="Proteomes" id="UP000572540">
    <property type="component" value="Unassembled WGS sequence"/>
</dbReference>
<dbReference type="Proteomes" id="UP000540929">
    <property type="component" value="Unassembled WGS sequence"/>
</dbReference>
<evidence type="ECO:0000313" key="2">
    <source>
        <dbReference type="EMBL" id="NYH15947.1"/>
    </source>
</evidence>
<keyword evidence="1" id="KW-0812">Transmembrane</keyword>
<keyword evidence="4" id="KW-1185">Reference proteome</keyword>